<evidence type="ECO:0000313" key="2">
    <source>
        <dbReference type="EMBL" id="KXN74068.1"/>
    </source>
</evidence>
<evidence type="ECO:0000256" key="1">
    <source>
        <dbReference type="SAM" id="Phobius"/>
    </source>
</evidence>
<accession>A0A137PGF5</accession>
<keyword evidence="1" id="KW-1133">Transmembrane helix</keyword>
<name>A0A137PGF5_CONC2</name>
<keyword evidence="3" id="KW-1185">Reference proteome</keyword>
<reference evidence="2 3" key="1">
    <citation type="journal article" date="2015" name="Genome Biol. Evol.">
        <title>Phylogenomic analyses indicate that early fungi evolved digesting cell walls of algal ancestors of land plants.</title>
        <authorList>
            <person name="Chang Y."/>
            <person name="Wang S."/>
            <person name="Sekimoto S."/>
            <person name="Aerts A.L."/>
            <person name="Choi C."/>
            <person name="Clum A."/>
            <person name="LaButti K.M."/>
            <person name="Lindquist E.A."/>
            <person name="Yee Ngan C."/>
            <person name="Ohm R.A."/>
            <person name="Salamov A.A."/>
            <person name="Grigoriev I.V."/>
            <person name="Spatafora J.W."/>
            <person name="Berbee M.L."/>
        </authorList>
    </citation>
    <scope>NUCLEOTIDE SEQUENCE [LARGE SCALE GENOMIC DNA]</scope>
    <source>
        <strain evidence="2 3">NRRL 28638</strain>
    </source>
</reference>
<feature type="transmembrane region" description="Helical" evidence="1">
    <location>
        <begin position="114"/>
        <end position="135"/>
    </location>
</feature>
<protein>
    <submittedName>
        <fullName evidence="2">Uncharacterized protein</fullName>
    </submittedName>
</protein>
<gene>
    <name evidence="2" type="ORF">CONCODRAFT_2961</name>
</gene>
<feature type="non-terminal residue" evidence="2">
    <location>
        <position position="141"/>
    </location>
</feature>
<evidence type="ECO:0000313" key="3">
    <source>
        <dbReference type="Proteomes" id="UP000070444"/>
    </source>
</evidence>
<organism evidence="2 3">
    <name type="scientific">Conidiobolus coronatus (strain ATCC 28846 / CBS 209.66 / NRRL 28638)</name>
    <name type="common">Delacroixia coronata</name>
    <dbReference type="NCBI Taxonomy" id="796925"/>
    <lineage>
        <taxon>Eukaryota</taxon>
        <taxon>Fungi</taxon>
        <taxon>Fungi incertae sedis</taxon>
        <taxon>Zoopagomycota</taxon>
        <taxon>Entomophthoromycotina</taxon>
        <taxon>Entomophthoromycetes</taxon>
        <taxon>Entomophthorales</taxon>
        <taxon>Ancylistaceae</taxon>
        <taxon>Conidiobolus</taxon>
    </lineage>
</organism>
<sequence>MELSELSKSSVIVSRAATTLIRQQLAQNALRGASAMVARSNIRSFSTHRPLSQPRLRPAHPINRTNLMVSPTANNLQVSAMPKRDFHFPVPVFLLATRLADTDKGKKIILASSVLWMFPGFCSTVVAGGLIYYGFKHMDRF</sequence>
<dbReference type="AlphaFoldDB" id="A0A137PGF5"/>
<keyword evidence="1" id="KW-0812">Transmembrane</keyword>
<proteinExistence type="predicted"/>
<dbReference type="Proteomes" id="UP000070444">
    <property type="component" value="Unassembled WGS sequence"/>
</dbReference>
<dbReference type="EMBL" id="KQ964428">
    <property type="protein sequence ID" value="KXN74068.1"/>
    <property type="molecule type" value="Genomic_DNA"/>
</dbReference>
<keyword evidence="1" id="KW-0472">Membrane</keyword>